<sequence>MTGGVVSATMAPALLTTASVAQTVARSSCSTHAPAATCCGGRVPPPTGPSPKARSPSVRHETLTLTDAGTTTHLLSPTHGGHPASQARVSVDGYVGIGKMAEDLVFNFSPVFWSYPDAEWTNLTMKSMRIKECRLMHSLWKRSSRTASVRGTSCNEDRSASDNSLVFVQN</sequence>
<evidence type="ECO:0000313" key="4">
    <source>
        <dbReference type="Proteomes" id="UP000677054"/>
    </source>
</evidence>
<gene>
    <name evidence="3" type="ORF">DSTB1V02_LOCUS1606</name>
</gene>
<dbReference type="EMBL" id="CAJPEV010000157">
    <property type="protein sequence ID" value="CAG0881531.1"/>
    <property type="molecule type" value="Genomic_DNA"/>
</dbReference>
<dbReference type="EMBL" id="LR899674">
    <property type="protein sequence ID" value="CAD7241620.1"/>
    <property type="molecule type" value="Genomic_DNA"/>
</dbReference>
<accession>A0A7R8ZYZ9</accession>
<feature type="compositionally biased region" description="Polar residues" evidence="1">
    <location>
        <begin position="161"/>
        <end position="170"/>
    </location>
</feature>
<organism evidence="3">
    <name type="scientific">Darwinula stevensoni</name>
    <dbReference type="NCBI Taxonomy" id="69355"/>
    <lineage>
        <taxon>Eukaryota</taxon>
        <taxon>Metazoa</taxon>
        <taxon>Ecdysozoa</taxon>
        <taxon>Arthropoda</taxon>
        <taxon>Crustacea</taxon>
        <taxon>Oligostraca</taxon>
        <taxon>Ostracoda</taxon>
        <taxon>Podocopa</taxon>
        <taxon>Podocopida</taxon>
        <taxon>Darwinulocopina</taxon>
        <taxon>Darwinuloidea</taxon>
        <taxon>Darwinulidae</taxon>
        <taxon>Darwinula</taxon>
    </lineage>
</organism>
<protein>
    <submittedName>
        <fullName evidence="3">Uncharacterized protein</fullName>
    </submittedName>
</protein>
<evidence type="ECO:0000256" key="2">
    <source>
        <dbReference type="SAM" id="SignalP"/>
    </source>
</evidence>
<feature type="signal peptide" evidence="2">
    <location>
        <begin position="1"/>
        <end position="21"/>
    </location>
</feature>
<feature type="chain" id="PRO_5036209496" evidence="2">
    <location>
        <begin position="22"/>
        <end position="170"/>
    </location>
</feature>
<reference evidence="3" key="1">
    <citation type="submission" date="2020-11" db="EMBL/GenBank/DDBJ databases">
        <authorList>
            <person name="Tran Van P."/>
        </authorList>
    </citation>
    <scope>NUCLEOTIDE SEQUENCE</scope>
</reference>
<proteinExistence type="predicted"/>
<dbReference type="AlphaFoldDB" id="A0A7R8ZYZ9"/>
<feature type="region of interest" description="Disordered" evidence="1">
    <location>
        <begin position="33"/>
        <end position="59"/>
    </location>
</feature>
<dbReference type="Proteomes" id="UP000677054">
    <property type="component" value="Unassembled WGS sequence"/>
</dbReference>
<keyword evidence="4" id="KW-1185">Reference proteome</keyword>
<feature type="region of interest" description="Disordered" evidence="1">
    <location>
        <begin position="147"/>
        <end position="170"/>
    </location>
</feature>
<keyword evidence="2" id="KW-0732">Signal</keyword>
<evidence type="ECO:0000313" key="3">
    <source>
        <dbReference type="EMBL" id="CAD7241620.1"/>
    </source>
</evidence>
<name>A0A7R8ZYZ9_9CRUS</name>
<evidence type="ECO:0000256" key="1">
    <source>
        <dbReference type="SAM" id="MobiDB-lite"/>
    </source>
</evidence>